<dbReference type="STRING" id="6210.W6V9R3"/>
<dbReference type="OMA" id="WQLAHLK"/>
<reference evidence="6 7" key="1">
    <citation type="journal article" date="2013" name="Nat. Genet.">
        <title>The genome of the hydatid tapeworm Echinococcus granulosus.</title>
        <authorList>
            <person name="Zheng H."/>
            <person name="Zhang W."/>
            <person name="Zhang L."/>
            <person name="Zhang Z."/>
            <person name="Li J."/>
            <person name="Lu G."/>
            <person name="Zhu Y."/>
            <person name="Wang Y."/>
            <person name="Huang Y."/>
            <person name="Liu J."/>
            <person name="Kang H."/>
            <person name="Chen J."/>
            <person name="Wang L."/>
            <person name="Chen A."/>
            <person name="Yu S."/>
            <person name="Gao Z."/>
            <person name="Jin L."/>
            <person name="Gu W."/>
            <person name="Wang Z."/>
            <person name="Zhao L."/>
            <person name="Shi B."/>
            <person name="Wen H."/>
            <person name="Lin R."/>
            <person name="Jones M.K."/>
            <person name="Brejova B."/>
            <person name="Vinar T."/>
            <person name="Zhao G."/>
            <person name="McManus D.P."/>
            <person name="Chen Z."/>
            <person name="Zhou Y."/>
            <person name="Wang S."/>
        </authorList>
    </citation>
    <scope>NUCLEOTIDE SEQUENCE [LARGE SCALE GENOMIC DNA]</scope>
</reference>
<dbReference type="AlphaFoldDB" id="W6V9R3"/>
<keyword evidence="3" id="KW-0539">Nucleus</keyword>
<dbReference type="Pfam" id="PF04935">
    <property type="entry name" value="SURF6"/>
    <property type="match status" value="1"/>
</dbReference>
<dbReference type="InterPro" id="IPR007019">
    <property type="entry name" value="SURF6"/>
</dbReference>
<evidence type="ECO:0000313" key="6">
    <source>
        <dbReference type="EMBL" id="EUB63409.1"/>
    </source>
</evidence>
<proteinExistence type="inferred from homology"/>
<dbReference type="Proteomes" id="UP000019149">
    <property type="component" value="Unassembled WGS sequence"/>
</dbReference>
<evidence type="ECO:0000256" key="4">
    <source>
        <dbReference type="SAM" id="MobiDB-lite"/>
    </source>
</evidence>
<feature type="region of interest" description="Disordered" evidence="4">
    <location>
        <begin position="178"/>
        <end position="249"/>
    </location>
</feature>
<dbReference type="GO" id="GO:0003723">
    <property type="term" value="F:RNA binding"/>
    <property type="evidence" value="ECO:0007669"/>
    <property type="project" value="TreeGrafter"/>
</dbReference>
<dbReference type="GO" id="GO:0003677">
    <property type="term" value="F:DNA binding"/>
    <property type="evidence" value="ECO:0007669"/>
    <property type="project" value="TreeGrafter"/>
</dbReference>
<feature type="compositionally biased region" description="Basic and acidic residues" evidence="4">
    <location>
        <begin position="199"/>
        <end position="212"/>
    </location>
</feature>
<dbReference type="PANTHER" id="PTHR14369:SF0">
    <property type="entry name" value="SURFEIT LOCUS PROTEIN 6"/>
    <property type="match status" value="1"/>
</dbReference>
<dbReference type="GO" id="GO:0042274">
    <property type="term" value="P:ribosomal small subunit biogenesis"/>
    <property type="evidence" value="ECO:0007669"/>
    <property type="project" value="TreeGrafter"/>
</dbReference>
<dbReference type="GO" id="GO:0005730">
    <property type="term" value="C:nucleolus"/>
    <property type="evidence" value="ECO:0007669"/>
    <property type="project" value="TreeGrafter"/>
</dbReference>
<feature type="compositionally biased region" description="Basic residues" evidence="4">
    <location>
        <begin position="230"/>
        <end position="241"/>
    </location>
</feature>
<dbReference type="KEGG" id="egl:EGR_01900"/>
<dbReference type="InterPro" id="IPR029190">
    <property type="entry name" value="Rrp14/SURF6_C"/>
</dbReference>
<comment type="subcellular location">
    <subcellularLocation>
        <location evidence="1">Nucleus</location>
    </subcellularLocation>
</comment>
<dbReference type="GeneID" id="36337615"/>
<dbReference type="EMBL" id="APAU02000007">
    <property type="protein sequence ID" value="EUB63409.1"/>
    <property type="molecule type" value="Genomic_DNA"/>
</dbReference>
<feature type="compositionally biased region" description="Basic residues" evidence="4">
    <location>
        <begin position="183"/>
        <end position="195"/>
    </location>
</feature>
<dbReference type="OrthoDB" id="444809at2759"/>
<evidence type="ECO:0000256" key="3">
    <source>
        <dbReference type="ARBA" id="ARBA00023242"/>
    </source>
</evidence>
<dbReference type="GO" id="GO:0042273">
    <property type="term" value="P:ribosomal large subunit biogenesis"/>
    <property type="evidence" value="ECO:0007669"/>
    <property type="project" value="TreeGrafter"/>
</dbReference>
<evidence type="ECO:0000256" key="2">
    <source>
        <dbReference type="ARBA" id="ARBA00005904"/>
    </source>
</evidence>
<dbReference type="RefSeq" id="XP_024354605.1">
    <property type="nucleotide sequence ID" value="XM_024491149.1"/>
</dbReference>
<name>W6V9R3_ECHGR</name>
<feature type="compositionally biased region" description="Low complexity" evidence="4">
    <location>
        <begin position="1"/>
        <end position="15"/>
    </location>
</feature>
<evidence type="ECO:0000259" key="5">
    <source>
        <dbReference type="Pfam" id="PF04935"/>
    </source>
</evidence>
<comment type="similarity">
    <text evidence="2">Belongs to the SURF6 family.</text>
</comment>
<feature type="domain" description="Ribosomal RNA-processing protein 14/surfeit locus protein 6 C-terminal" evidence="5">
    <location>
        <begin position="69"/>
        <end position="233"/>
    </location>
</feature>
<comment type="caution">
    <text evidence="6">The sequence shown here is derived from an EMBL/GenBank/DDBJ whole genome shotgun (WGS) entry which is preliminary data.</text>
</comment>
<dbReference type="PANTHER" id="PTHR14369">
    <property type="entry name" value="SURFEIT LOCUS PROTEIN 6"/>
    <property type="match status" value="1"/>
</dbReference>
<feature type="compositionally biased region" description="Basic residues" evidence="4">
    <location>
        <begin position="213"/>
        <end position="222"/>
    </location>
</feature>
<accession>W6V9R3</accession>
<sequence>MNSLSDSSTTPLTDYSDCDKFGSDVEDGGNPSISTEAKCLNMPSKPCTVDEDSHFLPTFDRSEKQTRRRGIRYPTRAFEEGGDFYFSKIKTFDQDELINSMSSRKKERREERRTKRLANLGIFVGKSSLKLLKKAQHFDEYASNLELENQEKAVELKQRRAWQLAHLKAQGVKVKTDLSKIQRSARRARKLKQKSSSRWQERSRKVQEERAMKQRKRQRNLQRRRDAKLAKKYKRLVKKGHILPQLPKE</sequence>
<evidence type="ECO:0000313" key="7">
    <source>
        <dbReference type="Proteomes" id="UP000019149"/>
    </source>
</evidence>
<evidence type="ECO:0000256" key="1">
    <source>
        <dbReference type="ARBA" id="ARBA00004123"/>
    </source>
</evidence>
<feature type="region of interest" description="Disordered" evidence="4">
    <location>
        <begin position="1"/>
        <end position="37"/>
    </location>
</feature>
<gene>
    <name evidence="6" type="ORF">EGR_01900</name>
</gene>
<dbReference type="CTD" id="36337615"/>
<protein>
    <submittedName>
        <fullName evidence="6">Surfeit locus protein 6</fullName>
    </submittedName>
</protein>
<keyword evidence="7" id="KW-1185">Reference proteome</keyword>
<organism evidence="6 7">
    <name type="scientific">Echinococcus granulosus</name>
    <name type="common">Hydatid tapeworm</name>
    <dbReference type="NCBI Taxonomy" id="6210"/>
    <lineage>
        <taxon>Eukaryota</taxon>
        <taxon>Metazoa</taxon>
        <taxon>Spiralia</taxon>
        <taxon>Lophotrochozoa</taxon>
        <taxon>Platyhelminthes</taxon>
        <taxon>Cestoda</taxon>
        <taxon>Eucestoda</taxon>
        <taxon>Cyclophyllidea</taxon>
        <taxon>Taeniidae</taxon>
        <taxon>Echinococcus</taxon>
        <taxon>Echinococcus granulosus group</taxon>
    </lineage>
</organism>